<proteinExistence type="predicted"/>
<evidence type="ECO:0008006" key="3">
    <source>
        <dbReference type="Google" id="ProtNLM"/>
    </source>
</evidence>
<gene>
    <name evidence="1" type="ORF">WT44_08355</name>
</gene>
<dbReference type="AlphaFoldDB" id="A0A106NQP6"/>
<reference evidence="1 2" key="1">
    <citation type="submission" date="2015-11" db="EMBL/GenBank/DDBJ databases">
        <title>Expanding the genomic diversity of Burkholderia species for the development of highly accurate diagnostics.</title>
        <authorList>
            <person name="Sahl J."/>
            <person name="Keim P."/>
            <person name="Wagner D."/>
        </authorList>
    </citation>
    <scope>NUCLEOTIDE SEQUENCE [LARGE SCALE GENOMIC DNA]</scope>
    <source>
        <strain evidence="1 2">MSMB1960WGS</strain>
    </source>
</reference>
<dbReference type="Pfam" id="PF11811">
    <property type="entry name" value="DUF3331"/>
    <property type="match status" value="1"/>
</dbReference>
<comment type="caution">
    <text evidence="1">The sequence shown here is derived from an EMBL/GenBank/DDBJ whole genome shotgun (WGS) entry which is preliminary data.</text>
</comment>
<dbReference type="EMBL" id="LPHB01000029">
    <property type="protein sequence ID" value="KWA65329.1"/>
    <property type="molecule type" value="Genomic_DNA"/>
</dbReference>
<dbReference type="Proteomes" id="UP000068603">
    <property type="component" value="Unassembled WGS sequence"/>
</dbReference>
<dbReference type="InterPro" id="IPR021769">
    <property type="entry name" value="DUF3331"/>
</dbReference>
<name>A0A106NQP6_9BURK</name>
<evidence type="ECO:0000313" key="1">
    <source>
        <dbReference type="EMBL" id="KWA65329.1"/>
    </source>
</evidence>
<sequence length="120" mass="13036">MVGMLDGDGRRAGRGRLPGSIAGRGARASKCPAVHSVRILERLSRSTISVSWQDPTACRYEDQIWKVAIARRPGICALTNAAIEVGDLVYRPVRVRHSNPVNLNFLILAAVVEHVPVLDA</sequence>
<protein>
    <recommendedName>
        <fullName evidence="3">DUF3331 domain-containing protein</fullName>
    </recommendedName>
</protein>
<organism evidence="1">
    <name type="scientific">Burkholderia stagnalis</name>
    <dbReference type="NCBI Taxonomy" id="1503054"/>
    <lineage>
        <taxon>Bacteria</taxon>
        <taxon>Pseudomonadati</taxon>
        <taxon>Pseudomonadota</taxon>
        <taxon>Betaproteobacteria</taxon>
        <taxon>Burkholderiales</taxon>
        <taxon>Burkholderiaceae</taxon>
        <taxon>Burkholderia</taxon>
        <taxon>Burkholderia cepacia complex</taxon>
    </lineage>
</organism>
<accession>A0A106NQP6</accession>
<dbReference type="RefSeq" id="WP_059810876.1">
    <property type="nucleotide sequence ID" value="NZ_CABVPM010000053.1"/>
</dbReference>
<evidence type="ECO:0000313" key="2">
    <source>
        <dbReference type="Proteomes" id="UP000068603"/>
    </source>
</evidence>